<accession>A0A8H5GAI4</accession>
<keyword evidence="2" id="KW-0863">Zinc-finger</keyword>
<feature type="domain" description="CCHC-type" evidence="4">
    <location>
        <begin position="163"/>
        <end position="177"/>
    </location>
</feature>
<keyword evidence="2" id="KW-0862">Zinc</keyword>
<dbReference type="SUPFAM" id="SSF57756">
    <property type="entry name" value="Retrovirus zinc finger-like domains"/>
    <property type="match status" value="1"/>
</dbReference>
<keyword evidence="1" id="KW-0507">mRNA processing</keyword>
<evidence type="ECO:0000313" key="5">
    <source>
        <dbReference type="EMBL" id="KAF5361457.1"/>
    </source>
</evidence>
<dbReference type="Proteomes" id="UP000559256">
    <property type="component" value="Unassembled WGS sequence"/>
</dbReference>
<dbReference type="InterPro" id="IPR036875">
    <property type="entry name" value="Znf_CCHC_sf"/>
</dbReference>
<evidence type="ECO:0000256" key="2">
    <source>
        <dbReference type="PROSITE-ProRule" id="PRU00047"/>
    </source>
</evidence>
<dbReference type="EMBL" id="JAACJM010000040">
    <property type="protein sequence ID" value="KAF5361457.1"/>
    <property type="molecule type" value="Genomic_DNA"/>
</dbReference>
<feature type="compositionally biased region" description="Polar residues" evidence="3">
    <location>
        <begin position="110"/>
        <end position="124"/>
    </location>
</feature>
<dbReference type="OrthoDB" id="515270at2759"/>
<keyword evidence="2" id="KW-0479">Metal-binding</keyword>
<dbReference type="GO" id="GO:0003676">
    <property type="term" value="F:nucleic acid binding"/>
    <property type="evidence" value="ECO:0007669"/>
    <property type="project" value="InterPro"/>
</dbReference>
<dbReference type="PROSITE" id="PS50158">
    <property type="entry name" value="ZF_CCHC"/>
    <property type="match status" value="1"/>
</dbReference>
<dbReference type="Gene3D" id="4.10.60.10">
    <property type="entry name" value="Zinc finger, CCHC-type"/>
    <property type="match status" value="1"/>
</dbReference>
<comment type="caution">
    <text evidence="5">The sequence shown here is derived from an EMBL/GenBank/DDBJ whole genome shotgun (WGS) entry which is preliminary data.</text>
</comment>
<dbReference type="GO" id="GO:0008270">
    <property type="term" value="F:zinc ion binding"/>
    <property type="evidence" value="ECO:0007669"/>
    <property type="project" value="UniProtKB-KW"/>
</dbReference>
<dbReference type="SMART" id="SM00343">
    <property type="entry name" value="ZnF_C2HC"/>
    <property type="match status" value="1"/>
</dbReference>
<gene>
    <name evidence="5" type="ORF">D9758_006188</name>
</gene>
<evidence type="ECO:0000256" key="3">
    <source>
        <dbReference type="SAM" id="MobiDB-lite"/>
    </source>
</evidence>
<dbReference type="AlphaFoldDB" id="A0A8H5GAI4"/>
<dbReference type="Pfam" id="PF00098">
    <property type="entry name" value="zf-CCHC"/>
    <property type="match status" value="1"/>
</dbReference>
<feature type="region of interest" description="Disordered" evidence="3">
    <location>
        <begin position="103"/>
        <end position="124"/>
    </location>
</feature>
<name>A0A8H5GAI4_9AGAR</name>
<dbReference type="InterPro" id="IPR001878">
    <property type="entry name" value="Znf_CCHC"/>
</dbReference>
<evidence type="ECO:0000313" key="6">
    <source>
        <dbReference type="Proteomes" id="UP000559256"/>
    </source>
</evidence>
<dbReference type="GO" id="GO:0006397">
    <property type="term" value="P:mRNA processing"/>
    <property type="evidence" value="ECO:0007669"/>
    <property type="project" value="UniProtKB-KW"/>
</dbReference>
<protein>
    <recommendedName>
        <fullName evidence="4">CCHC-type domain-containing protein</fullName>
    </recommendedName>
</protein>
<organism evidence="5 6">
    <name type="scientific">Tetrapyrgos nigripes</name>
    <dbReference type="NCBI Taxonomy" id="182062"/>
    <lineage>
        <taxon>Eukaryota</taxon>
        <taxon>Fungi</taxon>
        <taxon>Dikarya</taxon>
        <taxon>Basidiomycota</taxon>
        <taxon>Agaricomycotina</taxon>
        <taxon>Agaricomycetes</taxon>
        <taxon>Agaricomycetidae</taxon>
        <taxon>Agaricales</taxon>
        <taxon>Marasmiineae</taxon>
        <taxon>Marasmiaceae</taxon>
        <taxon>Tetrapyrgos</taxon>
    </lineage>
</organism>
<evidence type="ECO:0000256" key="1">
    <source>
        <dbReference type="ARBA" id="ARBA00022664"/>
    </source>
</evidence>
<evidence type="ECO:0000259" key="4">
    <source>
        <dbReference type="PROSITE" id="PS50158"/>
    </source>
</evidence>
<proteinExistence type="predicted"/>
<reference evidence="5 6" key="1">
    <citation type="journal article" date="2020" name="ISME J.">
        <title>Uncovering the hidden diversity of litter-decomposition mechanisms in mushroom-forming fungi.</title>
        <authorList>
            <person name="Floudas D."/>
            <person name="Bentzer J."/>
            <person name="Ahren D."/>
            <person name="Johansson T."/>
            <person name="Persson P."/>
            <person name="Tunlid A."/>
        </authorList>
    </citation>
    <scope>NUCLEOTIDE SEQUENCE [LARGE SCALE GENOMIC DNA]</scope>
    <source>
        <strain evidence="5 6">CBS 291.85</strain>
    </source>
</reference>
<sequence length="255" mass="28967">MTLKEIKDRFKRDLKALAADEVVKNKIMNARMKGMDISSYNSIFDTYREESDYRETALLDFYKAGLLRDLWKSVAGTWPKWKDFNEYRERAMDLHLEWINEREKEGRSRPFSTPRTNSGPPQGQTVASVNALMNMGPGANLSFTSLSKLTPEERDQLRKIGACFACRQPGHMSNECPIFPNSTPRTSTAQNTSQNFPPCAVRTAKTVAQTLSLSSSHNVIKDISDMMNKVKGLEGEEKEQASVYLKDVMAKMMDF</sequence>
<keyword evidence="6" id="KW-1185">Reference proteome</keyword>